<sequence>MKSLHVLIIAGIITTGIIITFYEIIPNPVKTTKVGCLDPELKDLQYNPDLKVKQQVDSIVFADPEIKKIIDTSTYCEIMSISTAYTENGTYQGLNINLNNTKDLVVAVNLKNNSVESYELVNLTRTGPTGTWYQSIQPEIIIFGVVAICVILFIYLRLKE</sequence>
<dbReference type="EMBL" id="LN890280">
    <property type="protein sequence ID" value="CUR51402.1"/>
    <property type="molecule type" value="Genomic_DNA"/>
</dbReference>
<dbReference type="AlphaFoldDB" id="A0A128A246"/>
<evidence type="ECO:0000313" key="2">
    <source>
        <dbReference type="EMBL" id="CUR51402.1"/>
    </source>
</evidence>
<keyword evidence="1" id="KW-0812">Transmembrane</keyword>
<proteinExistence type="predicted"/>
<protein>
    <submittedName>
        <fullName evidence="2">Uncharacterized protein</fullName>
    </submittedName>
</protein>
<dbReference type="Proteomes" id="UP000196239">
    <property type="component" value="Chromosome 1"/>
</dbReference>
<gene>
    <name evidence="2" type="ORF">NDEV_0637</name>
</gene>
<accession>A0A128A246</accession>
<evidence type="ECO:0000313" key="3">
    <source>
        <dbReference type="Proteomes" id="UP000196239"/>
    </source>
</evidence>
<organism evidence="2 3">
    <name type="scientific">Nitrosotalea devaniterrae</name>
    <dbReference type="NCBI Taxonomy" id="1078905"/>
    <lineage>
        <taxon>Archaea</taxon>
        <taxon>Nitrososphaerota</taxon>
        <taxon>Nitrososphaeria</taxon>
        <taxon>Nitrosotaleales</taxon>
        <taxon>Nitrosotaleaceae</taxon>
        <taxon>Nitrosotalea</taxon>
    </lineage>
</organism>
<evidence type="ECO:0000256" key="1">
    <source>
        <dbReference type="SAM" id="Phobius"/>
    </source>
</evidence>
<name>A0A128A246_9ARCH</name>
<keyword evidence="1" id="KW-1133">Transmembrane helix</keyword>
<keyword evidence="3" id="KW-1185">Reference proteome</keyword>
<keyword evidence="1" id="KW-0472">Membrane</keyword>
<reference evidence="3" key="1">
    <citation type="submission" date="2015-10" db="EMBL/GenBank/DDBJ databases">
        <authorList>
            <person name="Lehtovirta-Morley L.E."/>
            <person name="Vieille C."/>
        </authorList>
    </citation>
    <scope>NUCLEOTIDE SEQUENCE [LARGE SCALE GENOMIC DNA]</scope>
</reference>
<dbReference type="KEGG" id="ndv:NDEV_0637"/>
<feature type="transmembrane region" description="Helical" evidence="1">
    <location>
        <begin position="6"/>
        <end position="25"/>
    </location>
</feature>
<feature type="transmembrane region" description="Helical" evidence="1">
    <location>
        <begin position="140"/>
        <end position="158"/>
    </location>
</feature>